<feature type="domain" description="ApaG" evidence="3">
    <location>
        <begin position="3"/>
        <end position="127"/>
    </location>
</feature>
<proteinExistence type="inferred from homology"/>
<dbReference type="OrthoDB" id="9795226at2"/>
<dbReference type="GO" id="GO:0070987">
    <property type="term" value="P:error-free translesion synthesis"/>
    <property type="evidence" value="ECO:0007669"/>
    <property type="project" value="TreeGrafter"/>
</dbReference>
<sequence length="130" mass="14774">MYRALTRGIQITVTPQYLPERSSPEDSRYFWAYRIEILNLSADRVQLRTRYWHITDETGQVQEVRGSGVVGEQPVLEPGGAFEYTSGCPLNTPTGIMVGHYVMVTDREESFQAEIPAFSLDSPNARRTMN</sequence>
<dbReference type="RefSeq" id="WP_136960923.1">
    <property type="nucleotide sequence ID" value="NZ_CP039690.1"/>
</dbReference>
<dbReference type="SUPFAM" id="SSF110069">
    <property type="entry name" value="ApaG-like"/>
    <property type="match status" value="1"/>
</dbReference>
<evidence type="ECO:0000313" key="5">
    <source>
        <dbReference type="Proteomes" id="UP000298781"/>
    </source>
</evidence>
<reference evidence="4 5" key="1">
    <citation type="submission" date="2019-04" db="EMBL/GenBank/DDBJ databases">
        <title>Phreatobacter aquaticus sp. nov.</title>
        <authorList>
            <person name="Choi A."/>
        </authorList>
    </citation>
    <scope>NUCLEOTIDE SEQUENCE [LARGE SCALE GENOMIC DNA]</scope>
    <source>
        <strain evidence="4 5">KCTC 52518</strain>
    </source>
</reference>
<organism evidence="4 5">
    <name type="scientific">Phreatobacter stygius</name>
    <dbReference type="NCBI Taxonomy" id="1940610"/>
    <lineage>
        <taxon>Bacteria</taxon>
        <taxon>Pseudomonadati</taxon>
        <taxon>Pseudomonadota</taxon>
        <taxon>Alphaproteobacteria</taxon>
        <taxon>Hyphomicrobiales</taxon>
        <taxon>Phreatobacteraceae</taxon>
        <taxon>Phreatobacter</taxon>
    </lineage>
</organism>
<dbReference type="InterPro" id="IPR023065">
    <property type="entry name" value="Uncharacterised_ApaG"/>
</dbReference>
<evidence type="ECO:0000259" key="3">
    <source>
        <dbReference type="PROSITE" id="PS51087"/>
    </source>
</evidence>
<evidence type="ECO:0000313" key="4">
    <source>
        <dbReference type="EMBL" id="QCI65476.1"/>
    </source>
</evidence>
<name>A0A4D7B709_9HYPH</name>
<dbReference type="Proteomes" id="UP000298781">
    <property type="component" value="Chromosome"/>
</dbReference>
<dbReference type="Gene3D" id="2.60.40.1470">
    <property type="entry name" value="ApaG domain"/>
    <property type="match status" value="1"/>
</dbReference>
<protein>
    <recommendedName>
        <fullName evidence="1 2">Protein ApaG</fullName>
    </recommendedName>
</protein>
<dbReference type="InterPro" id="IPR007474">
    <property type="entry name" value="ApaG_domain"/>
</dbReference>
<dbReference type="Pfam" id="PF04379">
    <property type="entry name" value="DUF525"/>
    <property type="match status" value="1"/>
</dbReference>
<evidence type="ECO:0000256" key="2">
    <source>
        <dbReference type="HAMAP-Rule" id="MF_00791"/>
    </source>
</evidence>
<evidence type="ECO:0000256" key="1">
    <source>
        <dbReference type="ARBA" id="ARBA00017693"/>
    </source>
</evidence>
<gene>
    <name evidence="2 4" type="primary">apaG</name>
    <name evidence="4" type="ORF">E8M01_15435</name>
</gene>
<dbReference type="InterPro" id="IPR036767">
    <property type="entry name" value="ApaG_sf"/>
</dbReference>
<dbReference type="EMBL" id="CP039690">
    <property type="protein sequence ID" value="QCI65476.1"/>
    <property type="molecule type" value="Genomic_DNA"/>
</dbReference>
<dbReference type="NCBIfam" id="NF003967">
    <property type="entry name" value="PRK05461.1"/>
    <property type="match status" value="1"/>
</dbReference>
<dbReference type="PROSITE" id="PS51087">
    <property type="entry name" value="APAG"/>
    <property type="match status" value="1"/>
</dbReference>
<dbReference type="PANTHER" id="PTHR14289:SF16">
    <property type="entry name" value="POLYMERASE DELTA-INTERACTING PROTEIN 2"/>
    <property type="match status" value="1"/>
</dbReference>
<accession>A0A4D7B709</accession>
<dbReference type="HAMAP" id="MF_00791">
    <property type="entry name" value="ApaG"/>
    <property type="match status" value="1"/>
</dbReference>
<keyword evidence="5" id="KW-1185">Reference proteome</keyword>
<dbReference type="KEGG" id="pstg:E8M01_15435"/>
<dbReference type="AlphaFoldDB" id="A0A4D7B709"/>
<dbReference type="PANTHER" id="PTHR14289">
    <property type="entry name" value="F-BOX ONLY PROTEIN 3"/>
    <property type="match status" value="1"/>
</dbReference>